<dbReference type="RefSeq" id="WP_244714591.1">
    <property type="nucleotide sequence ID" value="NZ_CP095049.1"/>
</dbReference>
<evidence type="ECO:0000313" key="2">
    <source>
        <dbReference type="Proteomes" id="UP000831785"/>
    </source>
</evidence>
<evidence type="ECO:0000313" key="1">
    <source>
        <dbReference type="EMBL" id="UOQ51381.1"/>
    </source>
</evidence>
<organism evidence="1 2">
    <name type="scientific">Hymenobacter cellulosivorans</name>
    <dbReference type="NCBI Taxonomy" id="2932249"/>
    <lineage>
        <taxon>Bacteria</taxon>
        <taxon>Pseudomonadati</taxon>
        <taxon>Bacteroidota</taxon>
        <taxon>Cytophagia</taxon>
        <taxon>Cytophagales</taxon>
        <taxon>Hymenobacteraceae</taxon>
        <taxon>Hymenobacter</taxon>
    </lineage>
</organism>
<keyword evidence="2" id="KW-1185">Reference proteome</keyword>
<accession>A0ABY4F422</accession>
<reference evidence="1 2" key="1">
    <citation type="submission" date="2022-04" db="EMBL/GenBank/DDBJ databases">
        <title>Hymenobacter sp. isolated from the air.</title>
        <authorList>
            <person name="Won M."/>
            <person name="Lee C.-M."/>
            <person name="Woen H.-Y."/>
            <person name="Kwon S.-W."/>
        </authorList>
    </citation>
    <scope>NUCLEOTIDE SEQUENCE [LARGE SCALE GENOMIC DNA]</scope>
    <source>
        <strain evidence="2">5116 S-27</strain>
    </source>
</reference>
<dbReference type="Proteomes" id="UP000831785">
    <property type="component" value="Chromosome"/>
</dbReference>
<protein>
    <recommendedName>
        <fullName evidence="3">STAS/SEC14 domain-containing protein</fullName>
    </recommendedName>
</protein>
<name>A0ABY4F422_9BACT</name>
<gene>
    <name evidence="1" type="ORF">MUN80_16625</name>
</gene>
<evidence type="ECO:0008006" key="3">
    <source>
        <dbReference type="Google" id="ProtNLM"/>
    </source>
</evidence>
<proteinExistence type="predicted"/>
<sequence length="95" mass="10483">MLQGEPCTMLLNDNSGVTGPWFDSIDWLEHVWAPQVAALGLRYVAHVLPTNDFPSVLPPANTFAGQFELQIFSTVAEAEQWLRSCRHGRSSGQVA</sequence>
<dbReference type="EMBL" id="CP095049">
    <property type="protein sequence ID" value="UOQ51381.1"/>
    <property type="molecule type" value="Genomic_DNA"/>
</dbReference>